<dbReference type="RefSeq" id="XP_008607783.1">
    <property type="nucleotide sequence ID" value="XM_008609561.1"/>
</dbReference>
<dbReference type="Proteomes" id="UP000030762">
    <property type="component" value="Unassembled WGS sequence"/>
</dbReference>
<dbReference type="InParanoid" id="T0QLQ3"/>
<sequence length="218" mass="24350">MEPLTYEKYVDAEARWPSTGRVVLAHQTSSHVVVYQAYNAKLAAAIVAAQCLHAPSVVAAGYSLQRMTWIKPNFLWMMFRSKWATAINQEGILALYVQRDAFNQLITDGVLSTCEDGAVTRDEWTQRILNSNIRLQWDPDHVPDGSRHLGRRALQIGLRGDALLAFSSSMVDGIVDVTDFVAAQRPYVAARQLDALLVPHEDVFAWNPLEPATSLPHH</sequence>
<dbReference type="AlphaFoldDB" id="T0QLQ3"/>
<dbReference type="EMBL" id="JH767140">
    <property type="protein sequence ID" value="EQC38959.1"/>
    <property type="molecule type" value="Genomic_DNA"/>
</dbReference>
<dbReference type="InterPro" id="IPR025633">
    <property type="entry name" value="DUF4291"/>
</dbReference>
<name>T0QLQ3_SAPDV</name>
<protein>
    <recommendedName>
        <fullName evidence="3">DUF4291 domain-containing protein</fullName>
    </recommendedName>
</protein>
<dbReference type="Pfam" id="PF14124">
    <property type="entry name" value="DUF4291"/>
    <property type="match status" value="1"/>
</dbReference>
<dbReference type="OrthoDB" id="413653at2759"/>
<keyword evidence="2" id="KW-1185">Reference proteome</keyword>
<dbReference type="PANTHER" id="PTHR38567">
    <property type="entry name" value="DUF4291 DOMAIN-CONTAINING PROTEIN"/>
    <property type="match status" value="1"/>
</dbReference>
<evidence type="ECO:0000313" key="2">
    <source>
        <dbReference type="Proteomes" id="UP000030762"/>
    </source>
</evidence>
<dbReference type="eggNOG" id="ENOG502RYIY">
    <property type="taxonomic scope" value="Eukaryota"/>
</dbReference>
<proteinExistence type="predicted"/>
<dbReference type="GeneID" id="19944641"/>
<evidence type="ECO:0000313" key="1">
    <source>
        <dbReference type="EMBL" id="EQC38959.1"/>
    </source>
</evidence>
<reference evidence="1 2" key="1">
    <citation type="submission" date="2012-04" db="EMBL/GenBank/DDBJ databases">
        <title>The Genome Sequence of Saprolegnia declina VS20.</title>
        <authorList>
            <consortium name="The Broad Institute Genome Sequencing Platform"/>
            <person name="Russ C."/>
            <person name="Nusbaum C."/>
            <person name="Tyler B."/>
            <person name="van West P."/>
            <person name="Dieguez-Uribeondo J."/>
            <person name="de Bruijn I."/>
            <person name="Tripathy S."/>
            <person name="Jiang R."/>
            <person name="Young S.K."/>
            <person name="Zeng Q."/>
            <person name="Gargeya S."/>
            <person name="Fitzgerald M."/>
            <person name="Haas B."/>
            <person name="Abouelleil A."/>
            <person name="Alvarado L."/>
            <person name="Arachchi H.M."/>
            <person name="Berlin A."/>
            <person name="Chapman S.B."/>
            <person name="Goldberg J."/>
            <person name="Griggs A."/>
            <person name="Gujja S."/>
            <person name="Hansen M."/>
            <person name="Howarth C."/>
            <person name="Imamovic A."/>
            <person name="Larimer J."/>
            <person name="McCowen C."/>
            <person name="Montmayeur A."/>
            <person name="Murphy C."/>
            <person name="Neiman D."/>
            <person name="Pearson M."/>
            <person name="Priest M."/>
            <person name="Roberts A."/>
            <person name="Saif S."/>
            <person name="Shea T."/>
            <person name="Sisk P."/>
            <person name="Sykes S."/>
            <person name="Wortman J."/>
            <person name="Nusbaum C."/>
            <person name="Birren B."/>
        </authorList>
    </citation>
    <scope>NUCLEOTIDE SEQUENCE [LARGE SCALE GENOMIC DNA]</scope>
    <source>
        <strain evidence="1 2">VS20</strain>
    </source>
</reference>
<gene>
    <name evidence="1" type="ORF">SDRG_03914</name>
</gene>
<dbReference type="STRING" id="1156394.T0QLQ3"/>
<dbReference type="PANTHER" id="PTHR38567:SF1">
    <property type="entry name" value="DUF4291 DOMAIN-CONTAINING PROTEIN"/>
    <property type="match status" value="1"/>
</dbReference>
<dbReference type="VEuPathDB" id="FungiDB:SDRG_03914"/>
<accession>T0QLQ3</accession>
<organism evidence="1 2">
    <name type="scientific">Saprolegnia diclina (strain VS20)</name>
    <dbReference type="NCBI Taxonomy" id="1156394"/>
    <lineage>
        <taxon>Eukaryota</taxon>
        <taxon>Sar</taxon>
        <taxon>Stramenopiles</taxon>
        <taxon>Oomycota</taxon>
        <taxon>Saprolegniomycetes</taxon>
        <taxon>Saprolegniales</taxon>
        <taxon>Saprolegniaceae</taxon>
        <taxon>Saprolegnia</taxon>
    </lineage>
</organism>
<dbReference type="OMA" id="RDRMTWI"/>
<evidence type="ECO:0008006" key="3">
    <source>
        <dbReference type="Google" id="ProtNLM"/>
    </source>
</evidence>